<reference evidence="3 4" key="1">
    <citation type="submission" date="2019-09" db="EMBL/GenBank/DDBJ databases">
        <title>Screening of Novel Bioactive Compounds from Soil-Associated.</title>
        <authorList>
            <person name="Gong X."/>
        </authorList>
    </citation>
    <scope>NUCLEOTIDE SEQUENCE [LARGE SCALE GENOMIC DNA]</scope>
    <source>
        <strain evidence="3 4">Gxj-6</strain>
    </source>
</reference>
<dbReference type="EMBL" id="VYTZ01000001">
    <property type="protein sequence ID" value="KAA9381526.1"/>
    <property type="molecule type" value="Genomic_DNA"/>
</dbReference>
<dbReference type="RefSeq" id="WP_150930285.1">
    <property type="nucleotide sequence ID" value="NZ_VYTZ01000001.1"/>
</dbReference>
<keyword evidence="2" id="KW-0560">Oxidoreductase</keyword>
<dbReference type="Pfam" id="PF13561">
    <property type="entry name" value="adh_short_C2"/>
    <property type="match status" value="1"/>
</dbReference>
<keyword evidence="4" id="KW-1185">Reference proteome</keyword>
<organism evidence="3 4">
    <name type="scientific">Microbispora cellulosiformans</name>
    <dbReference type="NCBI Taxonomy" id="2614688"/>
    <lineage>
        <taxon>Bacteria</taxon>
        <taxon>Bacillati</taxon>
        <taxon>Actinomycetota</taxon>
        <taxon>Actinomycetes</taxon>
        <taxon>Streptosporangiales</taxon>
        <taxon>Streptosporangiaceae</taxon>
        <taxon>Microbispora</taxon>
    </lineage>
</organism>
<gene>
    <name evidence="3" type="ORF">F5972_01430</name>
</gene>
<dbReference type="GO" id="GO:0006633">
    <property type="term" value="P:fatty acid biosynthetic process"/>
    <property type="evidence" value="ECO:0007669"/>
    <property type="project" value="TreeGrafter"/>
</dbReference>
<proteinExistence type="inferred from homology"/>
<dbReference type="PROSITE" id="PS00061">
    <property type="entry name" value="ADH_SHORT"/>
    <property type="match status" value="1"/>
</dbReference>
<dbReference type="FunFam" id="3.40.50.720:FF:000084">
    <property type="entry name" value="Short-chain dehydrogenase reductase"/>
    <property type="match status" value="1"/>
</dbReference>
<comment type="similarity">
    <text evidence="1">Belongs to the short-chain dehydrogenases/reductases (SDR) family.</text>
</comment>
<evidence type="ECO:0000256" key="2">
    <source>
        <dbReference type="ARBA" id="ARBA00023002"/>
    </source>
</evidence>
<sequence>MTADLAGKVVVVTGAASGLGAATVSDVLERGGRVVAVDRAQEVKALAGDGVLPVVADAADERQVLDAVRAGEDAFGLVNGAVACAGITRAGTVDSMSLDTWNEVLRVNLTSVFLLAKAAVPAMRRAGGGALVAVASQVGLVGYPENVAYCAAKAGVINLVRAMSVDARDSGVRAVAVCPGPVDTPMLREGFEQTGEGYDLAASRVPLGRVARPEEISATICFLLSDAAAFVTGTAWTVDGGYTAQ</sequence>
<dbReference type="SUPFAM" id="SSF51735">
    <property type="entry name" value="NAD(P)-binding Rossmann-fold domains"/>
    <property type="match status" value="1"/>
</dbReference>
<dbReference type="PANTHER" id="PTHR42760">
    <property type="entry name" value="SHORT-CHAIN DEHYDROGENASES/REDUCTASES FAMILY MEMBER"/>
    <property type="match status" value="1"/>
</dbReference>
<dbReference type="Gene3D" id="3.40.50.720">
    <property type="entry name" value="NAD(P)-binding Rossmann-like Domain"/>
    <property type="match status" value="1"/>
</dbReference>
<dbReference type="PRINTS" id="PR00081">
    <property type="entry name" value="GDHRDH"/>
</dbReference>
<accession>A0A5J5K9D0</accession>
<dbReference type="CDD" id="cd05233">
    <property type="entry name" value="SDR_c"/>
    <property type="match status" value="1"/>
</dbReference>
<name>A0A5J5K9D0_9ACTN</name>
<dbReference type="InterPro" id="IPR036291">
    <property type="entry name" value="NAD(P)-bd_dom_sf"/>
</dbReference>
<evidence type="ECO:0000256" key="1">
    <source>
        <dbReference type="ARBA" id="ARBA00006484"/>
    </source>
</evidence>
<dbReference type="Proteomes" id="UP000327011">
    <property type="component" value="Unassembled WGS sequence"/>
</dbReference>
<protein>
    <submittedName>
        <fullName evidence="3">SDR family oxidoreductase</fullName>
    </submittedName>
</protein>
<dbReference type="InterPro" id="IPR002347">
    <property type="entry name" value="SDR_fam"/>
</dbReference>
<dbReference type="GO" id="GO:0016616">
    <property type="term" value="F:oxidoreductase activity, acting on the CH-OH group of donors, NAD or NADP as acceptor"/>
    <property type="evidence" value="ECO:0007669"/>
    <property type="project" value="TreeGrafter"/>
</dbReference>
<dbReference type="GO" id="GO:0048038">
    <property type="term" value="F:quinone binding"/>
    <property type="evidence" value="ECO:0007669"/>
    <property type="project" value="TreeGrafter"/>
</dbReference>
<dbReference type="AlphaFoldDB" id="A0A5J5K9D0"/>
<evidence type="ECO:0000313" key="4">
    <source>
        <dbReference type="Proteomes" id="UP000327011"/>
    </source>
</evidence>
<evidence type="ECO:0000313" key="3">
    <source>
        <dbReference type="EMBL" id="KAA9381526.1"/>
    </source>
</evidence>
<comment type="caution">
    <text evidence="3">The sequence shown here is derived from an EMBL/GenBank/DDBJ whole genome shotgun (WGS) entry which is preliminary data.</text>
</comment>
<dbReference type="PANTHER" id="PTHR42760:SF122">
    <property type="entry name" value="NAD(P)-BINDING PROTEIN"/>
    <property type="match status" value="1"/>
</dbReference>
<dbReference type="InterPro" id="IPR020904">
    <property type="entry name" value="Sc_DH/Rdtase_CS"/>
</dbReference>